<dbReference type="GO" id="GO:0005737">
    <property type="term" value="C:cytoplasm"/>
    <property type="evidence" value="ECO:0007669"/>
    <property type="project" value="UniProtKB-SubCell"/>
</dbReference>
<keyword evidence="4" id="KW-0963">Cytoplasm</keyword>
<comment type="caution">
    <text evidence="21">The sequence shown here is derived from an EMBL/GenBank/DDBJ whole genome shotgun (WGS) entry which is preliminary data.</text>
</comment>
<keyword evidence="5 15" id="KW-0812">Transmembrane</keyword>
<evidence type="ECO:0000256" key="17">
    <source>
        <dbReference type="SAM" id="MobiDB-lite"/>
    </source>
</evidence>
<keyword evidence="12 18" id="KW-0472">Membrane</keyword>
<keyword evidence="6" id="KW-0479">Metal-binding</keyword>
<evidence type="ECO:0000256" key="7">
    <source>
        <dbReference type="ARBA" id="ARBA00022729"/>
    </source>
</evidence>
<keyword evidence="7 19" id="KW-0732">Signal</keyword>
<dbReference type="InterPro" id="IPR039808">
    <property type="entry name" value="Cadherin"/>
</dbReference>
<comment type="subcellular location">
    <subcellularLocation>
        <location evidence="1 15">Cell membrane</location>
        <topology evidence="1 15">Single-pass type I membrane protein</topology>
    </subcellularLocation>
    <subcellularLocation>
        <location evidence="2">Cytoplasm</location>
    </subcellularLocation>
</comment>
<evidence type="ECO:0000256" key="11">
    <source>
        <dbReference type="ARBA" id="ARBA00022989"/>
    </source>
</evidence>
<organism evidence="21 22">
    <name type="scientific">Zoarces viviparus</name>
    <name type="common">Viviparous eelpout</name>
    <name type="synonym">Blennius viviparus</name>
    <dbReference type="NCBI Taxonomy" id="48416"/>
    <lineage>
        <taxon>Eukaryota</taxon>
        <taxon>Metazoa</taxon>
        <taxon>Chordata</taxon>
        <taxon>Craniata</taxon>
        <taxon>Vertebrata</taxon>
        <taxon>Euteleostomi</taxon>
        <taxon>Actinopterygii</taxon>
        <taxon>Neopterygii</taxon>
        <taxon>Teleostei</taxon>
        <taxon>Neoteleostei</taxon>
        <taxon>Acanthomorphata</taxon>
        <taxon>Eupercaria</taxon>
        <taxon>Perciformes</taxon>
        <taxon>Cottioidei</taxon>
        <taxon>Zoarcales</taxon>
        <taxon>Zoarcidae</taxon>
        <taxon>Zoarcinae</taxon>
        <taxon>Zoarces</taxon>
    </lineage>
</organism>
<evidence type="ECO:0000256" key="14">
    <source>
        <dbReference type="PROSITE-ProRule" id="PRU00043"/>
    </source>
</evidence>
<dbReference type="GO" id="GO:0007043">
    <property type="term" value="P:cell-cell junction assembly"/>
    <property type="evidence" value="ECO:0007669"/>
    <property type="project" value="TreeGrafter"/>
</dbReference>
<evidence type="ECO:0000256" key="19">
    <source>
        <dbReference type="SAM" id="SignalP"/>
    </source>
</evidence>
<evidence type="ECO:0000256" key="13">
    <source>
        <dbReference type="ARBA" id="ARBA00023180"/>
    </source>
</evidence>
<feature type="chain" id="PRO_5043508695" description="Cadherin domain-containing protein" evidence="19">
    <location>
        <begin position="19"/>
        <end position="830"/>
    </location>
</feature>
<dbReference type="GO" id="GO:0000902">
    <property type="term" value="P:cell morphogenesis"/>
    <property type="evidence" value="ECO:0007669"/>
    <property type="project" value="TreeGrafter"/>
</dbReference>
<dbReference type="PRINTS" id="PR00205">
    <property type="entry name" value="CADHERIN"/>
</dbReference>
<dbReference type="GO" id="GO:0016339">
    <property type="term" value="P:calcium-dependent cell-cell adhesion via plasma membrane cell adhesion molecules"/>
    <property type="evidence" value="ECO:0007669"/>
    <property type="project" value="TreeGrafter"/>
</dbReference>
<keyword evidence="10 15" id="KW-0130">Cell adhesion</keyword>
<proteinExistence type="predicted"/>
<evidence type="ECO:0000256" key="16">
    <source>
        <dbReference type="RuleBase" id="RU004357"/>
    </source>
</evidence>
<dbReference type="SMART" id="SM00112">
    <property type="entry name" value="CA"/>
    <property type="match status" value="5"/>
</dbReference>
<name>A0AAW1DZS1_ZOAVI</name>
<feature type="domain" description="Cadherin" evidence="20">
    <location>
        <begin position="257"/>
        <end position="373"/>
    </location>
</feature>
<evidence type="ECO:0000256" key="2">
    <source>
        <dbReference type="ARBA" id="ARBA00004496"/>
    </source>
</evidence>
<dbReference type="FunFam" id="2.60.40.60:FF:000011">
    <property type="entry name" value="Cadherin 1"/>
    <property type="match status" value="1"/>
</dbReference>
<gene>
    <name evidence="21" type="ORF">VZT92_025581</name>
</gene>
<dbReference type="SUPFAM" id="SSF49313">
    <property type="entry name" value="Cadherin-like"/>
    <property type="match status" value="5"/>
</dbReference>
<dbReference type="GO" id="GO:0016477">
    <property type="term" value="P:cell migration"/>
    <property type="evidence" value="ECO:0007669"/>
    <property type="project" value="TreeGrafter"/>
</dbReference>
<dbReference type="Pfam" id="PF00028">
    <property type="entry name" value="Cadherin"/>
    <property type="match status" value="3"/>
</dbReference>
<dbReference type="GO" id="GO:0007156">
    <property type="term" value="P:homophilic cell adhesion via plasma membrane adhesion molecules"/>
    <property type="evidence" value="ECO:0007669"/>
    <property type="project" value="InterPro"/>
</dbReference>
<keyword evidence="3" id="KW-1003">Cell membrane</keyword>
<dbReference type="GO" id="GO:0045296">
    <property type="term" value="F:cadherin binding"/>
    <property type="evidence" value="ECO:0007669"/>
    <property type="project" value="TreeGrafter"/>
</dbReference>
<dbReference type="AlphaFoldDB" id="A0AAW1DZS1"/>
<feature type="region of interest" description="Disordered" evidence="17">
    <location>
        <begin position="702"/>
        <end position="743"/>
    </location>
</feature>
<dbReference type="CDD" id="cd11304">
    <property type="entry name" value="Cadherin_repeat"/>
    <property type="match status" value="4"/>
</dbReference>
<keyword evidence="8" id="KW-0677">Repeat</keyword>
<evidence type="ECO:0000256" key="15">
    <source>
        <dbReference type="RuleBase" id="RU003318"/>
    </source>
</evidence>
<dbReference type="GO" id="GO:0060027">
    <property type="term" value="P:convergent extension involved in gastrulation"/>
    <property type="evidence" value="ECO:0007669"/>
    <property type="project" value="UniProtKB-ARBA"/>
</dbReference>
<comment type="function">
    <text evidence="16">Cadherins are calcium-dependent cell adhesion proteins.</text>
</comment>
<evidence type="ECO:0000313" key="21">
    <source>
        <dbReference type="EMBL" id="KAK9514899.1"/>
    </source>
</evidence>
<dbReference type="GO" id="GO:0044331">
    <property type="term" value="P:cell-cell adhesion mediated by cadherin"/>
    <property type="evidence" value="ECO:0007669"/>
    <property type="project" value="TreeGrafter"/>
</dbReference>
<dbReference type="Proteomes" id="UP001488805">
    <property type="component" value="Unassembled WGS sequence"/>
</dbReference>
<evidence type="ECO:0000256" key="4">
    <source>
        <dbReference type="ARBA" id="ARBA00022490"/>
    </source>
</evidence>
<evidence type="ECO:0000256" key="10">
    <source>
        <dbReference type="ARBA" id="ARBA00022889"/>
    </source>
</evidence>
<evidence type="ECO:0000313" key="22">
    <source>
        <dbReference type="Proteomes" id="UP001488805"/>
    </source>
</evidence>
<feature type="domain" description="Cadherin" evidence="20">
    <location>
        <begin position="146"/>
        <end position="256"/>
    </location>
</feature>
<dbReference type="InterPro" id="IPR002126">
    <property type="entry name" value="Cadherin-like_dom"/>
</dbReference>
<keyword evidence="22" id="KW-1185">Reference proteome</keyword>
<protein>
    <recommendedName>
        <fullName evidence="20">Cadherin domain-containing protein</fullName>
    </recommendedName>
</protein>
<dbReference type="InterPro" id="IPR000233">
    <property type="entry name" value="Cadherin_Y-type_LIR"/>
</dbReference>
<dbReference type="EMBL" id="JBCEZU010000586">
    <property type="protein sequence ID" value="KAK9514899.1"/>
    <property type="molecule type" value="Genomic_DNA"/>
</dbReference>
<dbReference type="InterPro" id="IPR020894">
    <property type="entry name" value="Cadherin_CS"/>
</dbReference>
<sequence>MRTIPLLLLVALTALAESHRGEHIGRGKREVLVRSKRRWVLSTIEIDEGDSGPFPKELSKMYNDKTHASGEKYKISGIGVDQEPLGVFSIDENTGVVYAERSVDREELEHYHIRFDILSKETGERIDNELSFNVEVNDRNDNAPMFQPNLQADVEENVVEGSALVPLHVIDRDKKNTPNSTFTISMVSQNPQEPKIELVVVSPSMAHLSFKGCFNYDKVKKYEVIVQARDHGTPPLSSTATVTLNIVDTNTHLPTFKKQEYEGEVKEGITKDDVVRIAVDDKDTPKTPGWRAKYFFVKGNEGENYKLETDPITNEGILSVIKGKDFEKTTHTDLVVRVENEEALFVCGTATPPTPNTVKIKMKVIDINDPPHYENNLYKVYKVEEEEPGKVLLTPKVTDADSDVTRIRHVLLNDPAGWVKIDEKTGKVTTIKKMDRESPFVDGDSAYKILIGAIDDGEPAETGTSTVMVYLRDINDNKPGLVNEGAILCGNRGNKIMVPATDADVDPFSGPFTFSLVGDDKDVTERWKLDPTFGEEAGLISLGTLPFDNYSVPLVIKDQQSLIGLHTVEVMVCDCGDGDVCLSKKPPSSSLGPAGIGLLLLGLLLLLLLLLAFKCQCGGKDFKKIATVQDEGNQTLIKYNQEGGGSASMSEPVLLRTPTNDLAVTDGIKMGTMQEIKMVPVMTQDMYSYNSPALGMMNSNMNSQGTQHQRDTVRSHGGQSTYATWSTNKMNTHQGGSSRYNRSVSMRSSQHISDHIGKRMQQIDGNHVGRPEDQPYEYAYEGQGSKCQSLDELSLSNLGDDLMFLNDLGPKFKTLGGVCHRTIQKNNIQL</sequence>
<dbReference type="Pfam" id="PF01049">
    <property type="entry name" value="CADH_Y-type_LIR"/>
    <property type="match status" value="1"/>
</dbReference>
<keyword evidence="13" id="KW-0325">Glycoprotein</keyword>
<dbReference type="GO" id="GO:0016342">
    <property type="term" value="C:catenin complex"/>
    <property type="evidence" value="ECO:0007669"/>
    <property type="project" value="TreeGrafter"/>
</dbReference>
<feature type="transmembrane region" description="Helical" evidence="18">
    <location>
        <begin position="591"/>
        <end position="613"/>
    </location>
</feature>
<feature type="domain" description="Cadherin" evidence="20">
    <location>
        <begin position="374"/>
        <end position="481"/>
    </location>
</feature>
<evidence type="ECO:0000256" key="9">
    <source>
        <dbReference type="ARBA" id="ARBA00022837"/>
    </source>
</evidence>
<feature type="domain" description="Cadherin" evidence="20">
    <location>
        <begin position="498"/>
        <end position="589"/>
    </location>
</feature>
<dbReference type="InterPro" id="IPR027397">
    <property type="entry name" value="Catenin-bd_sf"/>
</dbReference>
<dbReference type="GO" id="GO:0034332">
    <property type="term" value="P:adherens junction organization"/>
    <property type="evidence" value="ECO:0007669"/>
    <property type="project" value="TreeGrafter"/>
</dbReference>
<dbReference type="GO" id="GO:0005912">
    <property type="term" value="C:adherens junction"/>
    <property type="evidence" value="ECO:0007669"/>
    <property type="project" value="TreeGrafter"/>
</dbReference>
<dbReference type="InterPro" id="IPR015919">
    <property type="entry name" value="Cadherin-like_sf"/>
</dbReference>
<keyword evidence="11 18" id="KW-1133">Transmembrane helix</keyword>
<evidence type="ECO:0000256" key="5">
    <source>
        <dbReference type="ARBA" id="ARBA00022692"/>
    </source>
</evidence>
<dbReference type="PROSITE" id="PS00232">
    <property type="entry name" value="CADHERIN_1"/>
    <property type="match status" value="1"/>
</dbReference>
<dbReference type="PANTHER" id="PTHR24027">
    <property type="entry name" value="CADHERIN-23"/>
    <property type="match status" value="1"/>
</dbReference>
<keyword evidence="9 14" id="KW-0106">Calcium</keyword>
<reference evidence="21 22" key="1">
    <citation type="journal article" date="2024" name="Genome Biol. Evol.">
        <title>Chromosome-level genome assembly of the viviparous eelpout Zoarces viviparus.</title>
        <authorList>
            <person name="Fuhrmann N."/>
            <person name="Brasseur M.V."/>
            <person name="Bakowski C.E."/>
            <person name="Podsiadlowski L."/>
            <person name="Prost S."/>
            <person name="Krehenwinkel H."/>
            <person name="Mayer C."/>
        </authorList>
    </citation>
    <scope>NUCLEOTIDE SEQUENCE [LARGE SCALE GENOMIC DNA]</scope>
    <source>
        <strain evidence="21">NO-MEL_2022_Ind0_liver</strain>
    </source>
</reference>
<feature type="domain" description="Cadherin" evidence="20">
    <location>
        <begin position="64"/>
        <end position="146"/>
    </location>
</feature>
<accession>A0AAW1DZS1</accession>
<feature type="signal peptide" evidence="19">
    <location>
        <begin position="1"/>
        <end position="18"/>
    </location>
</feature>
<dbReference type="GO" id="GO:0008013">
    <property type="term" value="F:beta-catenin binding"/>
    <property type="evidence" value="ECO:0007669"/>
    <property type="project" value="TreeGrafter"/>
</dbReference>
<dbReference type="PANTHER" id="PTHR24027:SF78">
    <property type="entry name" value="CADHERIN-LIKE PROTEIN 26"/>
    <property type="match status" value="1"/>
</dbReference>
<evidence type="ECO:0000256" key="6">
    <source>
        <dbReference type="ARBA" id="ARBA00022723"/>
    </source>
</evidence>
<feature type="compositionally biased region" description="Polar residues" evidence="17">
    <location>
        <begin position="717"/>
        <end position="743"/>
    </location>
</feature>
<evidence type="ECO:0000256" key="12">
    <source>
        <dbReference type="ARBA" id="ARBA00023136"/>
    </source>
</evidence>
<dbReference type="PROSITE" id="PS50268">
    <property type="entry name" value="CADHERIN_2"/>
    <property type="match status" value="5"/>
</dbReference>
<dbReference type="GO" id="GO:0005509">
    <property type="term" value="F:calcium ion binding"/>
    <property type="evidence" value="ECO:0007669"/>
    <property type="project" value="UniProtKB-UniRule"/>
</dbReference>
<dbReference type="FunFam" id="2.60.40.60:FF:000019">
    <property type="entry name" value="Cadherin 2"/>
    <property type="match status" value="1"/>
</dbReference>
<dbReference type="Gene3D" id="4.10.900.10">
    <property type="entry name" value="TCF3-CBD (Catenin binding domain)"/>
    <property type="match status" value="1"/>
</dbReference>
<evidence type="ECO:0000256" key="1">
    <source>
        <dbReference type="ARBA" id="ARBA00004251"/>
    </source>
</evidence>
<evidence type="ECO:0000259" key="20">
    <source>
        <dbReference type="PROSITE" id="PS50268"/>
    </source>
</evidence>
<evidence type="ECO:0000256" key="8">
    <source>
        <dbReference type="ARBA" id="ARBA00022737"/>
    </source>
</evidence>
<evidence type="ECO:0000256" key="3">
    <source>
        <dbReference type="ARBA" id="ARBA00022475"/>
    </source>
</evidence>
<dbReference type="Gene3D" id="2.60.40.60">
    <property type="entry name" value="Cadherins"/>
    <property type="match status" value="5"/>
</dbReference>
<evidence type="ECO:0000256" key="18">
    <source>
        <dbReference type="SAM" id="Phobius"/>
    </source>
</evidence>
<dbReference type="FunFam" id="2.60.40.60:FF:000095">
    <property type="entry name" value="Cadherin 13"/>
    <property type="match status" value="1"/>
</dbReference>